<dbReference type="AlphaFoldDB" id="A0A0M0K0Z8"/>
<dbReference type="EMBL" id="JWZX01001764">
    <property type="protein sequence ID" value="KOO32470.1"/>
    <property type="molecule type" value="Genomic_DNA"/>
</dbReference>
<gene>
    <name evidence="3" type="ORF">Ctob_013143</name>
</gene>
<dbReference type="Proteomes" id="UP000037460">
    <property type="component" value="Unassembled WGS sequence"/>
</dbReference>
<name>A0A0M0K0Z8_9EUKA</name>
<dbReference type="PANTHER" id="PTHR13454">
    <property type="entry name" value="PROTEIN MCM10 HOMOLOG"/>
    <property type="match status" value="1"/>
</dbReference>
<dbReference type="Gene3D" id="2.40.50.140">
    <property type="entry name" value="Nucleic acid-binding proteins"/>
    <property type="match status" value="1"/>
</dbReference>
<sequence>MLLADVNASEEAELRRLERGSTLLPRPSAYLDLRLDDAEPALPGSRSAAAAPKMAAPATIAPPLSSRPPHSQPPARPHPAAPDAASQPLKPKSTFHESFSGFGLASRTLTDSAVRKLIEESGCRVLRLTAVESQALAAPGPWATIGVLARRSEEDGANGKGPYDKWVLSDLHPEEPRTLSACIFGEARKVAAGAEVGAVYALFDPKLLPPKARGRPPVCVLSKRAALVHLGMCAHIGFCNSLLPDGSACGALIHSDHIREADEPPKVAPKRCDKRSWEGMLRRAPVESASSGAVVGSAAASRFFGEVAEHEELSIQIGLVASGNKLRAELSRL</sequence>
<evidence type="ECO:0000313" key="3">
    <source>
        <dbReference type="EMBL" id="KOO32470.1"/>
    </source>
</evidence>
<dbReference type="InterPro" id="IPR012340">
    <property type="entry name" value="NA-bd_OB-fold"/>
</dbReference>
<organism evidence="3 4">
    <name type="scientific">Chrysochromulina tobinii</name>
    <dbReference type="NCBI Taxonomy" id="1460289"/>
    <lineage>
        <taxon>Eukaryota</taxon>
        <taxon>Haptista</taxon>
        <taxon>Haptophyta</taxon>
        <taxon>Prymnesiophyceae</taxon>
        <taxon>Prymnesiales</taxon>
        <taxon>Chrysochromulinaceae</taxon>
        <taxon>Chrysochromulina</taxon>
    </lineage>
</organism>
<evidence type="ECO:0000259" key="2">
    <source>
        <dbReference type="Pfam" id="PF22379"/>
    </source>
</evidence>
<evidence type="ECO:0000313" key="4">
    <source>
        <dbReference type="Proteomes" id="UP000037460"/>
    </source>
</evidence>
<feature type="region of interest" description="Disordered" evidence="1">
    <location>
        <begin position="41"/>
        <end position="92"/>
    </location>
</feature>
<dbReference type="GO" id="GO:0006270">
    <property type="term" value="P:DNA replication initiation"/>
    <property type="evidence" value="ECO:0007669"/>
    <property type="project" value="InterPro"/>
</dbReference>
<dbReference type="GO" id="GO:0003697">
    <property type="term" value="F:single-stranded DNA binding"/>
    <property type="evidence" value="ECO:0007669"/>
    <property type="project" value="InterPro"/>
</dbReference>
<accession>A0A0M0K0Z8</accession>
<reference evidence="4" key="1">
    <citation type="journal article" date="2015" name="PLoS Genet.">
        <title>Genome Sequence and Transcriptome Analyses of Chrysochromulina tobin: Metabolic Tools for Enhanced Algal Fitness in the Prominent Order Prymnesiales (Haptophyceae).</title>
        <authorList>
            <person name="Hovde B.T."/>
            <person name="Deodato C.R."/>
            <person name="Hunsperger H.M."/>
            <person name="Ryken S.A."/>
            <person name="Yost W."/>
            <person name="Jha R.K."/>
            <person name="Patterson J."/>
            <person name="Monnat R.J. Jr."/>
            <person name="Barlow S.B."/>
            <person name="Starkenburg S.R."/>
            <person name="Cattolico R.A."/>
        </authorList>
    </citation>
    <scope>NUCLEOTIDE SEQUENCE</scope>
    <source>
        <strain evidence="4">CCMP291</strain>
    </source>
</reference>
<proteinExistence type="predicted"/>
<dbReference type="InterPro" id="IPR040184">
    <property type="entry name" value="Mcm10"/>
</dbReference>
<feature type="domain" description="MCM10 OB-fold" evidence="2">
    <location>
        <begin position="99"/>
        <end position="211"/>
    </location>
</feature>
<keyword evidence="4" id="KW-1185">Reference proteome</keyword>
<dbReference type="PANTHER" id="PTHR13454:SF11">
    <property type="entry name" value="PROTEIN MCM10 HOMOLOG"/>
    <property type="match status" value="1"/>
</dbReference>
<dbReference type="InterPro" id="IPR055065">
    <property type="entry name" value="OB_MCM10"/>
</dbReference>
<protein>
    <recommendedName>
        <fullName evidence="2">MCM10 OB-fold domain-containing protein</fullName>
    </recommendedName>
</protein>
<dbReference type="Pfam" id="PF22379">
    <property type="entry name" value="OB_MCM10"/>
    <property type="match status" value="1"/>
</dbReference>
<dbReference type="GO" id="GO:0043596">
    <property type="term" value="C:nuclear replication fork"/>
    <property type="evidence" value="ECO:0007669"/>
    <property type="project" value="TreeGrafter"/>
</dbReference>
<dbReference type="GO" id="GO:0003688">
    <property type="term" value="F:DNA replication origin binding"/>
    <property type="evidence" value="ECO:0007669"/>
    <property type="project" value="TreeGrafter"/>
</dbReference>
<feature type="compositionally biased region" description="Low complexity" evidence="1">
    <location>
        <begin position="48"/>
        <end position="69"/>
    </location>
</feature>
<comment type="caution">
    <text evidence="3">The sequence shown here is derived from an EMBL/GenBank/DDBJ whole genome shotgun (WGS) entry which is preliminary data.</text>
</comment>
<evidence type="ECO:0000256" key="1">
    <source>
        <dbReference type="SAM" id="MobiDB-lite"/>
    </source>
</evidence>
<feature type="compositionally biased region" description="Pro residues" evidence="1">
    <location>
        <begin position="70"/>
        <end position="80"/>
    </location>
</feature>